<reference evidence="2 3" key="1">
    <citation type="submission" date="2018-03" db="EMBL/GenBank/DDBJ databases">
        <title>Genomic Encyclopedia of Archaeal and Bacterial Type Strains, Phase II (KMG-II): from individual species to whole genera.</title>
        <authorList>
            <person name="Goeker M."/>
        </authorList>
    </citation>
    <scope>NUCLEOTIDE SEQUENCE [LARGE SCALE GENOMIC DNA]</scope>
    <source>
        <strain evidence="2 3">DSM 45348</strain>
    </source>
</reference>
<sequence>MNGSPEAPRKRTPAKKAPAKKAGPADAGPTVTKATPAKKAPAKKAAPADKITPAGKAAPAEKATPAKKVTPAGKAAPAKRTAPLKKAVKAAAAELAVTEPDATTVPDAPPATPEEAAAAQPEGDISAPAARPPATAPEQPEAVNPVSPTLPPPPRTSTDTESVTPAATAQPRGKTDPQPAEQAKPTEPTEPTEQAQPAAPTEHAVQRSSADAVEPQQTIVAAARFEAWARLVADPAHSPELLAVAAVQTIGPRAAAWAQRTREVYPSATPDALARLAVQQFTRFGSVNSVFAAVAGSYAPIALLGAAALTHAELALHVAAAYGVDPADPARAVDLLVLTRVHPERDDAEAALRSARDHSYEGGGLPDAAWRMGRMVAAQAGGWAVLRTVNRFFPGTSMLAAVLTSRAAAHTMGARATLYYRTATR</sequence>
<gene>
    <name evidence="2" type="ORF">CLV70_13833</name>
</gene>
<dbReference type="EMBL" id="PVZG01000038">
    <property type="protein sequence ID" value="PRY19155.1"/>
    <property type="molecule type" value="Genomic_DNA"/>
</dbReference>
<dbReference type="OrthoDB" id="3777854at2"/>
<comment type="caution">
    <text evidence="2">The sequence shown here is derived from an EMBL/GenBank/DDBJ whole genome shotgun (WGS) entry which is preliminary data.</text>
</comment>
<evidence type="ECO:0000256" key="1">
    <source>
        <dbReference type="SAM" id="MobiDB-lite"/>
    </source>
</evidence>
<evidence type="ECO:0000313" key="2">
    <source>
        <dbReference type="EMBL" id="PRY19155.1"/>
    </source>
</evidence>
<name>A0A2T0RDB1_9ACTN</name>
<feature type="compositionally biased region" description="Basic residues" evidence="1">
    <location>
        <begin position="10"/>
        <end position="19"/>
    </location>
</feature>
<keyword evidence="3" id="KW-1185">Reference proteome</keyword>
<evidence type="ECO:0000313" key="3">
    <source>
        <dbReference type="Proteomes" id="UP000239209"/>
    </source>
</evidence>
<organism evidence="2 3">
    <name type="scientific">Pseudosporangium ferrugineum</name>
    <dbReference type="NCBI Taxonomy" id="439699"/>
    <lineage>
        <taxon>Bacteria</taxon>
        <taxon>Bacillati</taxon>
        <taxon>Actinomycetota</taxon>
        <taxon>Actinomycetes</taxon>
        <taxon>Micromonosporales</taxon>
        <taxon>Micromonosporaceae</taxon>
        <taxon>Pseudosporangium</taxon>
    </lineage>
</organism>
<proteinExistence type="predicted"/>
<protein>
    <recommendedName>
        <fullName evidence="4">EcsC family protein</fullName>
    </recommendedName>
</protein>
<feature type="compositionally biased region" description="Low complexity" evidence="1">
    <location>
        <begin position="113"/>
        <end position="129"/>
    </location>
</feature>
<accession>A0A2T0RDB1</accession>
<feature type="region of interest" description="Disordered" evidence="1">
    <location>
        <begin position="1"/>
        <end position="213"/>
    </location>
</feature>
<feature type="compositionally biased region" description="Low complexity" evidence="1">
    <location>
        <begin position="20"/>
        <end position="81"/>
    </location>
</feature>
<dbReference type="AlphaFoldDB" id="A0A2T0RDB1"/>
<feature type="compositionally biased region" description="Low complexity" evidence="1">
    <location>
        <begin position="136"/>
        <end position="147"/>
    </location>
</feature>
<dbReference type="RefSeq" id="WP_146164310.1">
    <property type="nucleotide sequence ID" value="NZ_PVZG01000038.1"/>
</dbReference>
<feature type="compositionally biased region" description="Low complexity" evidence="1">
    <location>
        <begin position="89"/>
        <end position="106"/>
    </location>
</feature>
<evidence type="ECO:0008006" key="4">
    <source>
        <dbReference type="Google" id="ProtNLM"/>
    </source>
</evidence>
<dbReference type="Proteomes" id="UP000239209">
    <property type="component" value="Unassembled WGS sequence"/>
</dbReference>